<protein>
    <submittedName>
        <fullName evidence="3">Serine hydrolase</fullName>
    </submittedName>
</protein>
<accession>A0ABX0FKW8</accession>
<evidence type="ECO:0000259" key="2">
    <source>
        <dbReference type="Pfam" id="PF11954"/>
    </source>
</evidence>
<reference evidence="4" key="1">
    <citation type="submission" date="2023-07" db="EMBL/GenBank/DDBJ databases">
        <title>Duganella aceri sp. nov., isolated from tree sap.</title>
        <authorList>
            <person name="Kim I.S."/>
        </authorList>
    </citation>
    <scope>NUCLEOTIDE SEQUENCE [LARGE SCALE GENOMIC DNA]</scope>
    <source>
        <strain evidence="4">SAP-35</strain>
    </source>
</reference>
<dbReference type="PANTHER" id="PTHR46825">
    <property type="entry name" value="D-ALANYL-D-ALANINE-CARBOXYPEPTIDASE/ENDOPEPTIDASE AMPH"/>
    <property type="match status" value="1"/>
</dbReference>
<dbReference type="Gene3D" id="3.40.710.10">
    <property type="entry name" value="DD-peptidase/beta-lactamase superfamily"/>
    <property type="match status" value="1"/>
</dbReference>
<feature type="domain" description="Peptidase S12 Pab87-related C-terminal" evidence="2">
    <location>
        <begin position="407"/>
        <end position="503"/>
    </location>
</feature>
<gene>
    <name evidence="3" type="ORF">GW587_13285</name>
</gene>
<comment type="caution">
    <text evidence="3">The sequence shown here is derived from an EMBL/GenBank/DDBJ whole genome shotgun (WGS) entry which is preliminary data.</text>
</comment>
<dbReference type="Pfam" id="PF11954">
    <property type="entry name" value="DUF3471"/>
    <property type="match status" value="1"/>
</dbReference>
<dbReference type="EMBL" id="JAADJT010000005">
    <property type="protein sequence ID" value="NGZ85225.1"/>
    <property type="molecule type" value="Genomic_DNA"/>
</dbReference>
<evidence type="ECO:0000313" key="3">
    <source>
        <dbReference type="EMBL" id="NGZ85225.1"/>
    </source>
</evidence>
<organism evidence="3 4">
    <name type="scientific">Duganella aceris</name>
    <dbReference type="NCBI Taxonomy" id="2703883"/>
    <lineage>
        <taxon>Bacteria</taxon>
        <taxon>Pseudomonadati</taxon>
        <taxon>Pseudomonadota</taxon>
        <taxon>Betaproteobacteria</taxon>
        <taxon>Burkholderiales</taxon>
        <taxon>Oxalobacteraceae</taxon>
        <taxon>Telluria group</taxon>
        <taxon>Duganella</taxon>
    </lineage>
</organism>
<proteinExistence type="predicted"/>
<evidence type="ECO:0000313" key="4">
    <source>
        <dbReference type="Proteomes" id="UP000666369"/>
    </source>
</evidence>
<dbReference type="InterPro" id="IPR050491">
    <property type="entry name" value="AmpC-like"/>
</dbReference>
<sequence length="515" mass="54662">MTAGHQPDPPPFDSSGFDAIVGRFMQAFELPGVALAVAGPNGRAYVRGYGVRELGRPALVDVETSFAIASTSKAFLAACLAMLVDDGKLAWEDPVRRHLPEFELHDPAASEMMTVRDLLLHNSGLPLGAADLMQFPRSDHRLEEILAALRHFPLGARFRSGYAYDNCLYLVAGMLLERVAGLSWDDFVAQRVFAPLGMAGAVANPTLVTGANRAGRHARLGPPIIGMGALELVTPDESALIGPAGGINCGAAALLSWLQVQLGRGALADGRRLWSEAQADQMWAPRTLISCGPGPTAGQPQRSVLQAYALGWGVSDYRGRRMITHGGALAGQTSRVTLLPEQGIGFALLSNSGDAEPLSGLRYALLDYLLNVPCHDWLDASRNAIASAQAQVFALVGQGDFVAPVGGPGLPLSSYAGRYRDAWYGEVEVGCDEGGLSIAFSRTSALRGRLESFGTDCFRTRFARGAAEDAVVQFHLAEGAVSHVTLRALSPLADFSFDYHDLLLMPVAVVAGGAR</sequence>
<dbReference type="PANTHER" id="PTHR46825:SF15">
    <property type="entry name" value="BETA-LACTAMASE-RELATED DOMAIN-CONTAINING PROTEIN"/>
    <property type="match status" value="1"/>
</dbReference>
<keyword evidence="4" id="KW-1185">Reference proteome</keyword>
<dbReference type="Pfam" id="PF00144">
    <property type="entry name" value="Beta-lactamase"/>
    <property type="match status" value="1"/>
</dbReference>
<keyword evidence="3" id="KW-0378">Hydrolase</keyword>
<dbReference type="InterPro" id="IPR001466">
    <property type="entry name" value="Beta-lactam-related"/>
</dbReference>
<dbReference type="GO" id="GO:0016787">
    <property type="term" value="F:hydrolase activity"/>
    <property type="evidence" value="ECO:0007669"/>
    <property type="project" value="UniProtKB-KW"/>
</dbReference>
<dbReference type="Proteomes" id="UP000666369">
    <property type="component" value="Unassembled WGS sequence"/>
</dbReference>
<name>A0ABX0FKW8_9BURK</name>
<dbReference type="Gene3D" id="2.40.128.600">
    <property type="match status" value="1"/>
</dbReference>
<evidence type="ECO:0000259" key="1">
    <source>
        <dbReference type="Pfam" id="PF00144"/>
    </source>
</evidence>
<dbReference type="RefSeq" id="WP_166103483.1">
    <property type="nucleotide sequence ID" value="NZ_JAADJT010000005.1"/>
</dbReference>
<dbReference type="InterPro" id="IPR012338">
    <property type="entry name" value="Beta-lactam/transpept-like"/>
</dbReference>
<feature type="domain" description="Beta-lactamase-related" evidence="1">
    <location>
        <begin position="17"/>
        <end position="357"/>
    </location>
</feature>
<dbReference type="SUPFAM" id="SSF56601">
    <property type="entry name" value="beta-lactamase/transpeptidase-like"/>
    <property type="match status" value="1"/>
</dbReference>
<dbReference type="InterPro" id="IPR021860">
    <property type="entry name" value="Peptidase_S12_Pab87-rel_C"/>
</dbReference>